<feature type="transmembrane region" description="Helical" evidence="2">
    <location>
        <begin position="46"/>
        <end position="64"/>
    </location>
</feature>
<accession>A0ABP9KU72</accession>
<organism evidence="3 4">
    <name type="scientific">[Roseibacterium] beibuensis</name>
    <dbReference type="NCBI Taxonomy" id="1193142"/>
    <lineage>
        <taxon>Bacteria</taxon>
        <taxon>Pseudomonadati</taxon>
        <taxon>Pseudomonadota</taxon>
        <taxon>Alphaproteobacteria</taxon>
        <taxon>Rhodobacterales</taxon>
        <taxon>Roseobacteraceae</taxon>
        <taxon>Roseicyclus</taxon>
    </lineage>
</organism>
<evidence type="ECO:0000313" key="3">
    <source>
        <dbReference type="EMBL" id="GAA5066077.1"/>
    </source>
</evidence>
<feature type="region of interest" description="Disordered" evidence="1">
    <location>
        <begin position="1"/>
        <end position="26"/>
    </location>
</feature>
<evidence type="ECO:0000313" key="4">
    <source>
        <dbReference type="Proteomes" id="UP001499910"/>
    </source>
</evidence>
<dbReference type="EMBL" id="BAABHW010000001">
    <property type="protein sequence ID" value="GAA5066077.1"/>
    <property type="molecule type" value="Genomic_DNA"/>
</dbReference>
<reference evidence="4" key="1">
    <citation type="journal article" date="2019" name="Int. J. Syst. Evol. Microbiol.">
        <title>The Global Catalogue of Microorganisms (GCM) 10K type strain sequencing project: providing services to taxonomists for standard genome sequencing and annotation.</title>
        <authorList>
            <consortium name="The Broad Institute Genomics Platform"/>
            <consortium name="The Broad Institute Genome Sequencing Center for Infectious Disease"/>
            <person name="Wu L."/>
            <person name="Ma J."/>
        </authorList>
    </citation>
    <scope>NUCLEOTIDE SEQUENCE [LARGE SCALE GENOMIC DNA]</scope>
    <source>
        <strain evidence="4">JCM 18015</strain>
    </source>
</reference>
<comment type="caution">
    <text evidence="3">The sequence shown here is derived from an EMBL/GenBank/DDBJ whole genome shotgun (WGS) entry which is preliminary data.</text>
</comment>
<feature type="compositionally biased region" description="Low complexity" evidence="1">
    <location>
        <begin position="11"/>
        <end position="20"/>
    </location>
</feature>
<proteinExistence type="predicted"/>
<protein>
    <submittedName>
        <fullName evidence="3">DUF2244 domain-containing protein</fullName>
    </submittedName>
</protein>
<keyword evidence="2" id="KW-0812">Transmembrane</keyword>
<dbReference type="InterPro" id="IPR019253">
    <property type="entry name" value="DUF2244_TM"/>
</dbReference>
<sequence>MPIQTHYRQEAPASSGAFSSGEGGEGRGAPRLQLLLTPHKSLTPEGFVWFIGVTAALIAVPLLPVLGTSVFWALLPFMGAAIAGIWFSLKRSWRDMELFEEITIWDDLIRIERHEPRRATPLDWEANPYWVRVSLHGKGGPVPNYLTLSGGGREVELGSFLTPGERSQLKSTLVRELRPLPT</sequence>
<evidence type="ECO:0000256" key="2">
    <source>
        <dbReference type="SAM" id="Phobius"/>
    </source>
</evidence>
<evidence type="ECO:0000256" key="1">
    <source>
        <dbReference type="SAM" id="MobiDB-lite"/>
    </source>
</evidence>
<keyword evidence="2" id="KW-1133">Transmembrane helix</keyword>
<dbReference type="RefSeq" id="WP_259546923.1">
    <property type="nucleotide sequence ID" value="NZ_BAABHW010000001.1"/>
</dbReference>
<dbReference type="Proteomes" id="UP001499910">
    <property type="component" value="Unassembled WGS sequence"/>
</dbReference>
<dbReference type="Pfam" id="PF10003">
    <property type="entry name" value="DUF2244"/>
    <property type="match status" value="1"/>
</dbReference>
<name>A0ABP9KU72_9RHOB</name>
<gene>
    <name evidence="3" type="ORF">GCM10023209_04280</name>
</gene>
<feature type="transmembrane region" description="Helical" evidence="2">
    <location>
        <begin position="70"/>
        <end position="89"/>
    </location>
</feature>
<keyword evidence="2" id="KW-0472">Membrane</keyword>
<keyword evidence="4" id="KW-1185">Reference proteome</keyword>